<dbReference type="Proteomes" id="UP000236161">
    <property type="component" value="Unassembled WGS sequence"/>
</dbReference>
<dbReference type="OrthoDB" id="10255522at2759"/>
<sequence>MGFLHTALCQPLLSSPLLLISQGKVARKKRVSAMASFTNGDCPINDGASVQRRVFCFVGVSFLPFFQLSEVAAKGRPQVDMASLAGGFANVFLSQRNRSKASKFGGTKLSEESTFEGRQNPNSPKLIDSEIAAFGPEETKEESGVQAPIKTEEEDEAQSAGPAQAIVEAQLPRLSELEITSGKINQSMPQATQSNGGTLFVSFLNDFGIIGSGVLGALYAMKSELNKQMRENSSIKEVFNMRLLNENEEHKRQTTRLSEEITSLSSQSASANNIIAALGRELSAEKRLAEDFKAQIDQLGNCVTTAIEEKKMLEALTKEKVEEISALQDKLNLLGTEVKDKEESIQNLNLMLKNRESEYKSLSFTVEQARADLAAANSNAEQFQEDVHKAREELNLKNSFVNDLNDKINLLIDERDEVNRKFCHLKKEYNDFISSVEKKASVVSELITKKDELLQQVEEQLKLALDEVSNKQTMISELTIERDNVKGLLQQEQNDMQKLKNELQTTQEMLTNSSVEASGVSEELRKARTAYEEISSKILDIQDEYNQARKLLNSNLEESMGAAKLLSEKLESAMVVLQRTEEELVSASDELKAAMEERESFKRELVDSYRKLEARTKELQEERKQVENLNRELEVLHERIMKDSEARKTLESDLEEATRSLDEMNDNALLLSKEMENVSSRSSCLETEKEVLFKSLMEQKNSAKKAQENMEDAQNLIIKLGNERQNLEKRSKRLEEELATAKGEILRLRRQISLAQESVNAHHTKANEVPSGTPSSVKRTAGRRRKGGTSSNAS</sequence>
<feature type="coiled-coil region" evidence="1">
    <location>
        <begin position="240"/>
        <end position="267"/>
    </location>
</feature>
<dbReference type="SUPFAM" id="SSF58104">
    <property type="entry name" value="Methyl-accepting chemotaxis protein (MCP) signaling domain"/>
    <property type="match status" value="1"/>
</dbReference>
<name>A0A2I0B6L7_9ASPA</name>
<dbReference type="PANTHER" id="PTHR23159">
    <property type="entry name" value="CENTROSOMAL PROTEIN 2"/>
    <property type="match status" value="1"/>
</dbReference>
<keyword evidence="1" id="KW-0175">Coiled coil</keyword>
<dbReference type="Gene3D" id="1.10.287.1490">
    <property type="match status" value="1"/>
</dbReference>
<keyword evidence="4" id="KW-1185">Reference proteome</keyword>
<feature type="region of interest" description="Disordered" evidence="2">
    <location>
        <begin position="757"/>
        <end position="794"/>
    </location>
</feature>
<dbReference type="Gene3D" id="1.10.287.2610">
    <property type="match status" value="1"/>
</dbReference>
<evidence type="ECO:0000313" key="4">
    <source>
        <dbReference type="Proteomes" id="UP000236161"/>
    </source>
</evidence>
<dbReference type="PANTHER" id="PTHR23159:SF31">
    <property type="entry name" value="CENTROSOME-ASSOCIATED PROTEIN CEP250 ISOFORM X1"/>
    <property type="match status" value="1"/>
</dbReference>
<proteinExistence type="predicted"/>
<feature type="region of interest" description="Disordered" evidence="2">
    <location>
        <begin position="103"/>
        <end position="161"/>
    </location>
</feature>
<protein>
    <submittedName>
        <fullName evidence="3">MAR-binding filament-like protein 1-1</fullName>
    </submittedName>
</protein>
<evidence type="ECO:0000256" key="1">
    <source>
        <dbReference type="SAM" id="Coils"/>
    </source>
</evidence>
<dbReference type="AlphaFoldDB" id="A0A2I0B6L7"/>
<reference evidence="3 4" key="1">
    <citation type="journal article" date="2017" name="Nature">
        <title>The Apostasia genome and the evolution of orchids.</title>
        <authorList>
            <person name="Zhang G.Q."/>
            <person name="Liu K.W."/>
            <person name="Li Z."/>
            <person name="Lohaus R."/>
            <person name="Hsiao Y.Y."/>
            <person name="Niu S.C."/>
            <person name="Wang J.Y."/>
            <person name="Lin Y.C."/>
            <person name="Xu Q."/>
            <person name="Chen L.J."/>
            <person name="Yoshida K."/>
            <person name="Fujiwara S."/>
            <person name="Wang Z.W."/>
            <person name="Zhang Y.Q."/>
            <person name="Mitsuda N."/>
            <person name="Wang M."/>
            <person name="Liu G.H."/>
            <person name="Pecoraro L."/>
            <person name="Huang H.X."/>
            <person name="Xiao X.J."/>
            <person name="Lin M."/>
            <person name="Wu X.Y."/>
            <person name="Wu W.L."/>
            <person name="Chen Y.Y."/>
            <person name="Chang S.B."/>
            <person name="Sakamoto S."/>
            <person name="Ohme-Takagi M."/>
            <person name="Yagi M."/>
            <person name="Zeng S.J."/>
            <person name="Shen C.Y."/>
            <person name="Yeh C.M."/>
            <person name="Luo Y.B."/>
            <person name="Tsai W.C."/>
            <person name="Van de Peer Y."/>
            <person name="Liu Z.J."/>
        </authorList>
    </citation>
    <scope>NUCLEOTIDE SEQUENCE [LARGE SCALE GENOMIC DNA]</scope>
    <source>
        <strain evidence="4">cv. Shenzhen</strain>
        <tissue evidence="3">Stem</tissue>
    </source>
</reference>
<dbReference type="EMBL" id="KZ451908">
    <property type="protein sequence ID" value="PKA63425.1"/>
    <property type="molecule type" value="Genomic_DNA"/>
</dbReference>
<evidence type="ECO:0000313" key="3">
    <source>
        <dbReference type="EMBL" id="PKA63425.1"/>
    </source>
</evidence>
<accession>A0A2I0B6L7</accession>
<evidence type="ECO:0000256" key="2">
    <source>
        <dbReference type="SAM" id="MobiDB-lite"/>
    </source>
</evidence>
<gene>
    <name evidence="3" type="primary">MFP1-1</name>
    <name evidence="3" type="ORF">AXF42_Ash005320</name>
</gene>
<dbReference type="STRING" id="1088818.A0A2I0B6L7"/>
<organism evidence="3 4">
    <name type="scientific">Apostasia shenzhenica</name>
    <dbReference type="NCBI Taxonomy" id="1088818"/>
    <lineage>
        <taxon>Eukaryota</taxon>
        <taxon>Viridiplantae</taxon>
        <taxon>Streptophyta</taxon>
        <taxon>Embryophyta</taxon>
        <taxon>Tracheophyta</taxon>
        <taxon>Spermatophyta</taxon>
        <taxon>Magnoliopsida</taxon>
        <taxon>Liliopsida</taxon>
        <taxon>Asparagales</taxon>
        <taxon>Orchidaceae</taxon>
        <taxon>Apostasioideae</taxon>
        <taxon>Apostasia</taxon>
    </lineage>
</organism>